<reference evidence="1" key="1">
    <citation type="submission" date="2021-01" db="EMBL/GenBank/DDBJ databases">
        <title>Phytophthora aleatoria, a newly-described species from Pinus radiata is distinct from Phytophthora cactorum isolates based on comparative genomics.</title>
        <authorList>
            <person name="Mcdougal R."/>
            <person name="Panda P."/>
            <person name="Williams N."/>
            <person name="Studholme D.J."/>
        </authorList>
    </citation>
    <scope>NUCLEOTIDE SEQUENCE</scope>
    <source>
        <strain evidence="1">NZFS 3830</strain>
    </source>
</reference>
<feature type="non-terminal residue" evidence="1">
    <location>
        <position position="167"/>
    </location>
</feature>
<name>A0A8T1TKK2_9STRA</name>
<evidence type="ECO:0000313" key="1">
    <source>
        <dbReference type="EMBL" id="KAG6943179.1"/>
    </source>
</evidence>
<dbReference type="VEuPathDB" id="FungiDB:PC110_g21988"/>
<gene>
    <name evidence="1" type="ORF">JG687_00018613</name>
</gene>
<sequence>MPRQLLLLLPEDTLDYLPASLVGPEYAAIVDDSEEDRVGLLFVTVDGQDSGDAHDPVEDAQVFVPRIRANHCRVWEGEQAMGAPDRFLRRPAFAMTEGRPIYGQAVSYKGSEVTIRHGDESTVVAAVDVEEVAPIIVLLLDKTTLVHRLITLSALHQAHARILNRLL</sequence>
<dbReference type="Proteomes" id="UP000688947">
    <property type="component" value="Unassembled WGS sequence"/>
</dbReference>
<evidence type="ECO:0000313" key="2">
    <source>
        <dbReference type="Proteomes" id="UP000688947"/>
    </source>
</evidence>
<protein>
    <submittedName>
        <fullName evidence="1">Uncharacterized protein</fullName>
    </submittedName>
</protein>
<proteinExistence type="predicted"/>
<dbReference type="EMBL" id="JAENGZ010002651">
    <property type="protein sequence ID" value="KAG6943179.1"/>
    <property type="molecule type" value="Genomic_DNA"/>
</dbReference>
<dbReference type="OrthoDB" id="181776at2759"/>
<organism evidence="1 2">
    <name type="scientific">Phytophthora cactorum</name>
    <dbReference type="NCBI Taxonomy" id="29920"/>
    <lineage>
        <taxon>Eukaryota</taxon>
        <taxon>Sar</taxon>
        <taxon>Stramenopiles</taxon>
        <taxon>Oomycota</taxon>
        <taxon>Peronosporomycetes</taxon>
        <taxon>Peronosporales</taxon>
        <taxon>Peronosporaceae</taxon>
        <taxon>Phytophthora</taxon>
    </lineage>
</organism>
<accession>A0A8T1TKK2</accession>
<comment type="caution">
    <text evidence="1">The sequence shown here is derived from an EMBL/GenBank/DDBJ whole genome shotgun (WGS) entry which is preliminary data.</text>
</comment>
<dbReference type="AlphaFoldDB" id="A0A8T1TKK2"/>